<dbReference type="Gene3D" id="3.40.640.10">
    <property type="entry name" value="Type I PLP-dependent aspartate aminotransferase-like (Major domain)"/>
    <property type="match status" value="1"/>
</dbReference>
<dbReference type="InterPro" id="IPR015421">
    <property type="entry name" value="PyrdxlP-dep_Trfase_major"/>
</dbReference>
<dbReference type="PANTHER" id="PTHR45229:SF3">
    <property type="entry name" value="BIODEGRADATIVE ARGININE DECARBOXYLASE"/>
    <property type="match status" value="1"/>
</dbReference>
<dbReference type="Pfam" id="PF03711">
    <property type="entry name" value="OKR_DC_1_C"/>
    <property type="match status" value="1"/>
</dbReference>
<dbReference type="Proteomes" id="UP000490980">
    <property type="component" value="Unassembled WGS sequence"/>
</dbReference>
<dbReference type="GO" id="GO:0006527">
    <property type="term" value="P:L-arginine catabolic process"/>
    <property type="evidence" value="ECO:0007669"/>
    <property type="project" value="TreeGrafter"/>
</dbReference>
<feature type="modified residue" description="N6-(pyridoxal phosphate)lysine" evidence="5">
    <location>
        <position position="395"/>
    </location>
</feature>
<evidence type="ECO:0000256" key="3">
    <source>
        <dbReference type="ARBA" id="ARBA00022898"/>
    </source>
</evidence>
<evidence type="ECO:0000256" key="4">
    <source>
        <dbReference type="ARBA" id="ARBA00023239"/>
    </source>
</evidence>
<dbReference type="EMBL" id="JAARLZ010000001">
    <property type="protein sequence ID" value="NII04885.1"/>
    <property type="molecule type" value="Genomic_DNA"/>
</dbReference>
<dbReference type="AlphaFoldDB" id="A0A7X5U6W0"/>
<dbReference type="Pfam" id="PF01276">
    <property type="entry name" value="OKR_DC_1"/>
    <property type="match status" value="1"/>
</dbReference>
<dbReference type="PIRSF" id="PIRSF009393">
    <property type="entry name" value="Orn_decarb"/>
    <property type="match status" value="1"/>
</dbReference>
<reference evidence="7 8" key="1">
    <citation type="submission" date="2020-03" db="EMBL/GenBank/DDBJ databases">
        <authorList>
            <person name="Lai Q."/>
        </authorList>
    </citation>
    <scope>NUCLEOTIDE SEQUENCE [LARGE SCALE GENOMIC DNA]</scope>
    <source>
        <strain evidence="7 8">CCUG 25036</strain>
    </source>
</reference>
<evidence type="ECO:0000256" key="5">
    <source>
        <dbReference type="PIRSR" id="PIRSR009393-1"/>
    </source>
</evidence>
<feature type="domain" description="Orn/Lys/Arg decarboxylases family 1 pyridoxal-P attachment site" evidence="6">
    <location>
        <begin position="390"/>
        <end position="404"/>
    </location>
</feature>
<dbReference type="InterPro" id="IPR036633">
    <property type="entry name" value="Prn/Lys/Arg_de-COase_C_sf"/>
</dbReference>
<dbReference type="InterPro" id="IPR015422">
    <property type="entry name" value="PyrdxlP-dep_Trfase_small"/>
</dbReference>
<dbReference type="PROSITE" id="PS00703">
    <property type="entry name" value="OKR_DC_1"/>
    <property type="match status" value="1"/>
</dbReference>
<evidence type="ECO:0000313" key="7">
    <source>
        <dbReference type="EMBL" id="NII04885.1"/>
    </source>
</evidence>
<keyword evidence="2" id="KW-0210">Decarboxylase</keyword>
<comment type="similarity">
    <text evidence="1">Belongs to the Orn/Lys/Arg decarboxylase class-I family.</text>
</comment>
<dbReference type="GO" id="GO:0005829">
    <property type="term" value="C:cytosol"/>
    <property type="evidence" value="ECO:0007669"/>
    <property type="project" value="TreeGrafter"/>
</dbReference>
<dbReference type="Pfam" id="PF03709">
    <property type="entry name" value="OKR_DC_1_N"/>
    <property type="match status" value="1"/>
</dbReference>
<keyword evidence="8" id="KW-1185">Reference proteome</keyword>
<keyword evidence="3 5" id="KW-0663">Pyridoxal phosphate</keyword>
<comment type="caution">
    <text evidence="7">The sequence shown here is derived from an EMBL/GenBank/DDBJ whole genome shotgun (WGS) entry which is preliminary data.</text>
</comment>
<sequence>MYFNSLDYPIVIIDDDFNSPRINGILIRALAEEIATHNQRVLTGLNMADAHAAGRTYTAASAVLISIDGTEEGPSQFDDLYQFLDEQDARRGDLPVFLYGERRTIEQVPTKLLGRVHGFIYLYEDTKAFIARQIMRAADDYMERLLPPFFKGLLIHSSRSNYSWHTPGHAGGIAFTKSAVGRALHQFFGENTLRSDLSISVPELGSLLDHSGPIKTAEQEAARNFGADHTFFVTNGTSTSNKIVWHGVVARGDVVFVDRNCHKSLLHSIIMTGGVPVYFRPSRNAHGIIGPISLDQFDPADMAARVAAHPLASKAHMDGAKVRIATVTNSTYDGLCYNAESIAERIGSAVDYLHFDEAWYGYAAFHELYENHYAMGKGKERTQDAVMFATQSTHKLLAAFSQASMIHARDGREHSLDAERFNEAFMMHTSTSPHYGIIASCDIASKMMEGKAGRSLVQETHDEAIAFRRAMLHIERELSREEWWFQVWQPDALRSQLEKDLDTIGPVTTAQKDWSLASGAAWHGFGDLPNDYVMIDPIKVTVLTPGLDMHGKSTEEGGIPAAVVTKFLWERGITVEKTNLYSFLCLFSMGVTKGKWSTLATELLSFKGLYDRNESLRNALPSLVDAYPEVYEDVGLRDLCDALHRFNVTHDVARIMSEMYTELPEPVVTPAEAYDRLVQGKVERVDIDALDGRIAATMIVPYPPGIPTIMPGERYGGTNHAILESLQLAREQNQQFPGFESDVHGLIVEVDEDGRDHYVVEVLSVDA</sequence>
<dbReference type="InterPro" id="IPR000310">
    <property type="entry name" value="Orn/Lys/Arg_deCO2ase_major_dom"/>
</dbReference>
<dbReference type="SUPFAM" id="SSF53383">
    <property type="entry name" value="PLP-dependent transferases"/>
    <property type="match status" value="1"/>
</dbReference>
<evidence type="ECO:0000256" key="1">
    <source>
        <dbReference type="ARBA" id="ARBA00010671"/>
    </source>
</evidence>
<dbReference type="SUPFAM" id="SSF55904">
    <property type="entry name" value="Ornithine decarboxylase C-terminal domain"/>
    <property type="match status" value="1"/>
</dbReference>
<protein>
    <submittedName>
        <fullName evidence="7">Lysine decarboxylase</fullName>
    </submittedName>
</protein>
<name>A0A7X5U6W0_9GAMM</name>
<evidence type="ECO:0000313" key="8">
    <source>
        <dbReference type="Proteomes" id="UP000490980"/>
    </source>
</evidence>
<dbReference type="Gene3D" id="3.40.50.2300">
    <property type="match status" value="1"/>
</dbReference>
<organism evidence="7 8">
    <name type="scientific">Luteibacter anthropi</name>
    <dbReference type="NCBI Taxonomy" id="564369"/>
    <lineage>
        <taxon>Bacteria</taxon>
        <taxon>Pseudomonadati</taxon>
        <taxon>Pseudomonadota</taxon>
        <taxon>Gammaproteobacteria</taxon>
        <taxon>Lysobacterales</taxon>
        <taxon>Rhodanobacteraceae</taxon>
        <taxon>Luteibacter</taxon>
    </lineage>
</organism>
<dbReference type="FunFam" id="3.40.640.10:FF:000008">
    <property type="entry name" value="Lysine decarboxylase, inducible"/>
    <property type="match status" value="1"/>
</dbReference>
<evidence type="ECO:0000256" key="2">
    <source>
        <dbReference type="ARBA" id="ARBA00022793"/>
    </source>
</evidence>
<evidence type="ECO:0000259" key="6">
    <source>
        <dbReference type="PROSITE" id="PS00703"/>
    </source>
</evidence>
<dbReference type="InterPro" id="IPR005308">
    <property type="entry name" value="OKR_de-COase_N"/>
</dbReference>
<dbReference type="InterPro" id="IPR015424">
    <property type="entry name" value="PyrdxlP-dep_Trfase"/>
</dbReference>
<dbReference type="InterPro" id="IPR011193">
    <property type="entry name" value="Orn/lys/arg_de-COase"/>
</dbReference>
<proteinExistence type="inferred from homology"/>
<dbReference type="CDD" id="cd00615">
    <property type="entry name" value="Orn_deC_like"/>
    <property type="match status" value="1"/>
</dbReference>
<dbReference type="InterPro" id="IPR008286">
    <property type="entry name" value="Prn/Lys/Arg_de-COase_C"/>
</dbReference>
<gene>
    <name evidence="7" type="ORF">HBF25_00635</name>
</gene>
<dbReference type="Gene3D" id="3.90.100.10">
    <property type="entry name" value="Orn/Lys/Arg decarboxylase, C-terminal domain"/>
    <property type="match status" value="1"/>
</dbReference>
<dbReference type="PANTHER" id="PTHR45229">
    <property type="entry name" value="CONSTITUTIVE ORNITHINE DECARBOXYLASE"/>
    <property type="match status" value="1"/>
</dbReference>
<dbReference type="GO" id="GO:0030170">
    <property type="term" value="F:pyridoxal phosphate binding"/>
    <property type="evidence" value="ECO:0007669"/>
    <property type="project" value="TreeGrafter"/>
</dbReference>
<dbReference type="GO" id="GO:0008792">
    <property type="term" value="F:arginine decarboxylase activity"/>
    <property type="evidence" value="ECO:0007669"/>
    <property type="project" value="TreeGrafter"/>
</dbReference>
<dbReference type="Gene3D" id="3.90.1150.10">
    <property type="entry name" value="Aspartate Aminotransferase, domain 1"/>
    <property type="match status" value="1"/>
</dbReference>
<accession>A0A7X5U6W0</accession>
<dbReference type="RefSeq" id="WP_166945588.1">
    <property type="nucleotide sequence ID" value="NZ_CP077072.1"/>
</dbReference>
<keyword evidence="4" id="KW-0456">Lyase</keyword>